<dbReference type="SUPFAM" id="SSF53756">
    <property type="entry name" value="UDP-Glycosyltransferase/glycogen phosphorylase"/>
    <property type="match status" value="1"/>
</dbReference>
<keyword evidence="3 7" id="KW-0808">Transferase</keyword>
<evidence type="ECO:0000259" key="6">
    <source>
        <dbReference type="Pfam" id="PF21036"/>
    </source>
</evidence>
<dbReference type="CDD" id="cd03784">
    <property type="entry name" value="GT1_Gtf-like"/>
    <property type="match status" value="1"/>
</dbReference>
<dbReference type="InterPro" id="IPR048284">
    <property type="entry name" value="EryCIII-like_N"/>
</dbReference>
<dbReference type="Gene3D" id="3.40.50.2000">
    <property type="entry name" value="Glycogen Phosphorylase B"/>
    <property type="match status" value="2"/>
</dbReference>
<evidence type="ECO:0000313" key="8">
    <source>
        <dbReference type="Proteomes" id="UP000569329"/>
    </source>
</evidence>
<proteinExistence type="inferred from homology"/>
<dbReference type="GO" id="GO:0017000">
    <property type="term" value="P:antibiotic biosynthetic process"/>
    <property type="evidence" value="ECO:0007669"/>
    <property type="project" value="UniProtKB-ARBA"/>
</dbReference>
<accession>A0A839E724</accession>
<dbReference type="InterPro" id="IPR050426">
    <property type="entry name" value="Glycosyltransferase_28"/>
</dbReference>
<feature type="region of interest" description="Disordered" evidence="4">
    <location>
        <begin position="391"/>
        <end position="410"/>
    </location>
</feature>
<evidence type="ECO:0000256" key="4">
    <source>
        <dbReference type="SAM" id="MobiDB-lite"/>
    </source>
</evidence>
<feature type="domain" description="Erythromycin biosynthesis protein CIII-like C-terminal" evidence="5">
    <location>
        <begin position="243"/>
        <end position="387"/>
    </location>
</feature>
<feature type="domain" description="Erythromycin biosynthesis protein CIII-like N-terminal" evidence="6">
    <location>
        <begin position="22"/>
        <end position="228"/>
    </location>
</feature>
<dbReference type="InterPro" id="IPR002213">
    <property type="entry name" value="UDP_glucos_trans"/>
</dbReference>
<reference evidence="7 8" key="1">
    <citation type="submission" date="2020-07" db="EMBL/GenBank/DDBJ databases">
        <title>Sequencing the genomes of 1000 actinobacteria strains.</title>
        <authorList>
            <person name="Klenk H.-P."/>
        </authorList>
    </citation>
    <scope>NUCLEOTIDE SEQUENCE [LARGE SCALE GENOMIC DNA]</scope>
    <source>
        <strain evidence="7 8">DSM 45975</strain>
    </source>
</reference>
<keyword evidence="2" id="KW-0328">Glycosyltransferase</keyword>
<dbReference type="PANTHER" id="PTHR48050">
    <property type="entry name" value="STEROL 3-BETA-GLUCOSYLTRANSFERASE"/>
    <property type="match status" value="1"/>
</dbReference>
<comment type="similarity">
    <text evidence="1">Belongs to the glycosyltransferase 28 family.</text>
</comment>
<evidence type="ECO:0000256" key="2">
    <source>
        <dbReference type="ARBA" id="ARBA00022676"/>
    </source>
</evidence>
<dbReference type="GO" id="GO:0008194">
    <property type="term" value="F:UDP-glycosyltransferase activity"/>
    <property type="evidence" value="ECO:0007669"/>
    <property type="project" value="InterPro"/>
</dbReference>
<dbReference type="Proteomes" id="UP000569329">
    <property type="component" value="Unassembled WGS sequence"/>
</dbReference>
<dbReference type="Pfam" id="PF21036">
    <property type="entry name" value="EryCIII-like_N"/>
    <property type="match status" value="1"/>
</dbReference>
<name>A0A839E724_9PSEU</name>
<protein>
    <submittedName>
        <fullName evidence="7">UDP:flavonoid glycosyltransferase YjiC (YdhE family)</fullName>
    </submittedName>
</protein>
<evidence type="ECO:0000256" key="3">
    <source>
        <dbReference type="ARBA" id="ARBA00022679"/>
    </source>
</evidence>
<sequence>MRALLLSTPYTTHFMPLVPMAWALRTLGCEVLVAGQPEVTETARSAGLCTTTIGERFHGFDELHYRLASGERPLQLMGRQPPELTQAGTTQWAVHARYHLASYLELAEEFAPDLVVSERMEAAGPIIARKLGVLAVAHRWGIDPMGATAREVAALQLTGACERLGIGGFPEPDLLLDPCPPELQVRSDEVIRPVRYVPFNGTGERPRWRFRSSPSVGGRNHRVCVTLGRQTLALNGLPLLRSIIDAASRLRDVEFVVTAEERYYEEIGAVPDNVMLIEPTPLDLFLGECDAVVHHGGSGTVLSCVHHGLPQLVLPQIADQFSAAKTLREAGAAKALFRASEQDDSAVLGESIRELLDQPEHGARARELRRSMHAMPSPAEVARQLRETVVGPDAGEFPTSGIENSARVEK</sequence>
<dbReference type="InterPro" id="IPR010610">
    <property type="entry name" value="EryCIII-like_C"/>
</dbReference>
<keyword evidence="8" id="KW-1185">Reference proteome</keyword>
<gene>
    <name evidence="7" type="ORF">FHX42_004893</name>
</gene>
<evidence type="ECO:0000313" key="7">
    <source>
        <dbReference type="EMBL" id="MBA8827497.1"/>
    </source>
</evidence>
<dbReference type="AlphaFoldDB" id="A0A839E724"/>
<comment type="caution">
    <text evidence="7">The sequence shown here is derived from an EMBL/GenBank/DDBJ whole genome shotgun (WGS) entry which is preliminary data.</text>
</comment>
<dbReference type="GO" id="GO:0016758">
    <property type="term" value="F:hexosyltransferase activity"/>
    <property type="evidence" value="ECO:0007669"/>
    <property type="project" value="UniProtKB-ARBA"/>
</dbReference>
<dbReference type="EMBL" id="JACGWZ010000008">
    <property type="protein sequence ID" value="MBA8827497.1"/>
    <property type="molecule type" value="Genomic_DNA"/>
</dbReference>
<dbReference type="PANTHER" id="PTHR48050:SF13">
    <property type="entry name" value="STEROL 3-BETA-GLUCOSYLTRANSFERASE UGT80A2"/>
    <property type="match status" value="1"/>
</dbReference>
<evidence type="ECO:0000259" key="5">
    <source>
        <dbReference type="Pfam" id="PF06722"/>
    </source>
</evidence>
<dbReference type="RefSeq" id="WP_182546667.1">
    <property type="nucleotide sequence ID" value="NZ_JACGWZ010000008.1"/>
</dbReference>
<dbReference type="Pfam" id="PF06722">
    <property type="entry name" value="EryCIII-like_C"/>
    <property type="match status" value="1"/>
</dbReference>
<evidence type="ECO:0000256" key="1">
    <source>
        <dbReference type="ARBA" id="ARBA00006962"/>
    </source>
</evidence>
<organism evidence="7 8">
    <name type="scientific">Halosaccharopolyspora lacisalsi</name>
    <dbReference type="NCBI Taxonomy" id="1000566"/>
    <lineage>
        <taxon>Bacteria</taxon>
        <taxon>Bacillati</taxon>
        <taxon>Actinomycetota</taxon>
        <taxon>Actinomycetes</taxon>
        <taxon>Pseudonocardiales</taxon>
        <taxon>Pseudonocardiaceae</taxon>
        <taxon>Halosaccharopolyspora</taxon>
    </lineage>
</organism>